<evidence type="ECO:0000313" key="3">
    <source>
        <dbReference type="Proteomes" id="UP000008022"/>
    </source>
</evidence>
<feature type="region of interest" description="Disordered" evidence="1">
    <location>
        <begin position="48"/>
        <end position="68"/>
    </location>
</feature>
<evidence type="ECO:0000256" key="1">
    <source>
        <dbReference type="SAM" id="MobiDB-lite"/>
    </source>
</evidence>
<dbReference type="Proteomes" id="UP000008022">
    <property type="component" value="Unassembled WGS sequence"/>
</dbReference>
<keyword evidence="3" id="KW-1185">Reference proteome</keyword>
<organism evidence="2 3">
    <name type="scientific">Oryza rufipogon</name>
    <name type="common">Brownbeard rice</name>
    <name type="synonym">Asian wild rice</name>
    <dbReference type="NCBI Taxonomy" id="4529"/>
    <lineage>
        <taxon>Eukaryota</taxon>
        <taxon>Viridiplantae</taxon>
        <taxon>Streptophyta</taxon>
        <taxon>Embryophyta</taxon>
        <taxon>Tracheophyta</taxon>
        <taxon>Spermatophyta</taxon>
        <taxon>Magnoliopsida</taxon>
        <taxon>Liliopsida</taxon>
        <taxon>Poales</taxon>
        <taxon>Poaceae</taxon>
        <taxon>BOP clade</taxon>
        <taxon>Oryzoideae</taxon>
        <taxon>Oryzeae</taxon>
        <taxon>Oryzinae</taxon>
        <taxon>Oryza</taxon>
    </lineage>
</organism>
<dbReference type="EnsemblPlants" id="ORUFI02G22480.1">
    <property type="protein sequence ID" value="ORUFI02G22480.1"/>
    <property type="gene ID" value="ORUFI02G22480"/>
</dbReference>
<dbReference type="Gramene" id="ORUFI02G22480.1">
    <property type="protein sequence ID" value="ORUFI02G22480.1"/>
    <property type="gene ID" value="ORUFI02G22480"/>
</dbReference>
<protein>
    <submittedName>
        <fullName evidence="2">Uncharacterized protein</fullName>
    </submittedName>
</protein>
<proteinExistence type="predicted"/>
<name>A0A0E0NGQ0_ORYRU</name>
<sequence length="160" mass="17694">MAYSEPHMSARLAVAAVDVATENASTGPAAREVPRVLGVRRCWVKEHRDATDENENSADSSSSMNHDPPWQVVLPWRATEDGDTVNYSMIRARTVLVLLSRGEPVNAQSQRRSRRRIRSCHRSTWALEVGCKWDGKGTLKLMPFHGLASTASTVVLRIAG</sequence>
<accession>A0A0E0NGQ0</accession>
<reference evidence="2" key="2">
    <citation type="submission" date="2015-06" db="UniProtKB">
        <authorList>
            <consortium name="EnsemblPlants"/>
        </authorList>
    </citation>
    <scope>IDENTIFICATION</scope>
</reference>
<dbReference type="HOGENOM" id="CLU_1655026_0_0_1"/>
<evidence type="ECO:0000313" key="2">
    <source>
        <dbReference type="EnsemblPlants" id="ORUFI02G22480.1"/>
    </source>
</evidence>
<reference evidence="3" key="1">
    <citation type="submission" date="2013-06" db="EMBL/GenBank/DDBJ databases">
        <authorList>
            <person name="Zhao Q."/>
        </authorList>
    </citation>
    <scope>NUCLEOTIDE SEQUENCE</scope>
    <source>
        <strain evidence="3">cv. W1943</strain>
    </source>
</reference>
<dbReference type="AlphaFoldDB" id="A0A0E0NGQ0"/>